<evidence type="ECO:0000313" key="6">
    <source>
        <dbReference type="Proteomes" id="UP000617355"/>
    </source>
</evidence>
<comment type="caution">
    <text evidence="5">The sequence shown here is derived from an EMBL/GenBank/DDBJ whole genome shotgun (WGS) entry which is preliminary data.</text>
</comment>
<keyword evidence="6" id="KW-1185">Reference proteome</keyword>
<organism evidence="5 6">
    <name type="scientific">Sinisalibacter lacisalsi</name>
    <dbReference type="NCBI Taxonomy" id="1526570"/>
    <lineage>
        <taxon>Bacteria</taxon>
        <taxon>Pseudomonadati</taxon>
        <taxon>Pseudomonadota</taxon>
        <taxon>Alphaproteobacteria</taxon>
        <taxon>Rhodobacterales</taxon>
        <taxon>Roseobacteraceae</taxon>
        <taxon>Sinisalibacter</taxon>
    </lineage>
</organism>
<dbReference type="Gene3D" id="3.10.20.310">
    <property type="entry name" value="membrane protein fhac"/>
    <property type="match status" value="1"/>
</dbReference>
<dbReference type="InterPro" id="IPR000184">
    <property type="entry name" value="Bac_surfAg_D15"/>
</dbReference>
<dbReference type="InterPro" id="IPR039910">
    <property type="entry name" value="D15-like"/>
</dbReference>
<accession>A0ABQ1QNX5</accession>
<dbReference type="PANTHER" id="PTHR12815:SF42">
    <property type="entry name" value="BACTERIAL SURFACE ANTIGEN (D15) DOMAIN-CONTAINING PROTEIN"/>
    <property type="match status" value="1"/>
</dbReference>
<evidence type="ECO:0000256" key="3">
    <source>
        <dbReference type="ARBA" id="ARBA00023136"/>
    </source>
</evidence>
<dbReference type="Proteomes" id="UP000617355">
    <property type="component" value="Unassembled WGS sequence"/>
</dbReference>
<keyword evidence="2" id="KW-0812">Transmembrane</keyword>
<feature type="domain" description="Bacterial surface antigen (D15)" evidence="4">
    <location>
        <begin position="303"/>
        <end position="600"/>
    </location>
</feature>
<dbReference type="EMBL" id="BMGI01000003">
    <property type="protein sequence ID" value="GGD36193.1"/>
    <property type="molecule type" value="Genomic_DNA"/>
</dbReference>
<name>A0ABQ1QNX5_9RHOB</name>
<keyword evidence="2" id="KW-1134">Transmembrane beta strand</keyword>
<evidence type="ECO:0000313" key="5">
    <source>
        <dbReference type="EMBL" id="GGD36193.1"/>
    </source>
</evidence>
<dbReference type="PANTHER" id="PTHR12815">
    <property type="entry name" value="SORTING AND ASSEMBLY MACHINERY SAMM50 PROTEIN FAMILY MEMBER"/>
    <property type="match status" value="1"/>
</dbReference>
<evidence type="ECO:0000256" key="1">
    <source>
        <dbReference type="ARBA" id="ARBA00004370"/>
    </source>
</evidence>
<comment type="subcellular location">
    <subcellularLocation>
        <location evidence="1">Membrane</location>
    </subcellularLocation>
</comment>
<sequence length="600" mass="62878">MAHRGKSIRLALLALAGLIAPGLGLALDRVDFDLRGGDKALAGALRNASLLGGLETNGQSDPRDVLSAALADYGRLLDALYAAGHYGGVINILIDGKEAAGIAAFAVPDRISRVTVRVEPGPQFRFNTARVAPLPRESRPVAGFERGAPARSTTIRSAVEAGVSDWRDAGHAKADVAGQRLVANHPNATLDADIRLAPGPLVRFGALRQTNPSAVRAERIARIAGLPTGETFSPDTLDRVANRLRRTGAFASVALSEADDLGPGDSMDIDLALADQKPRRFGFGAEISSLEGATLSGFWLHRNLFGGAERFRVDAEVSGIDGTIAGMDASLSARLDVPAAFGTDTDAFVFASVAYQDEPAYRLLQGGGTVGVHRYFTDRLEGEIGAAYRYTITDDDLGTRRFSMVSLPAELTWDGRNDALDPSRGAFINAEVEPFHDLEGGAWGARGWLDARAYRGFGDDDRFVFAGRALVGSVVGAGAAAVPPDYLFFSGGGGSVRGFPYQSLGIDLGGGTIVGGRAFLGLSGELRYRVSETFGAAAFVDAGHLGADKFFDASSNWQVGAGVGLRYYTGIGPVRLDVALPVSGPGGAGVQFYVGIGQSF</sequence>
<gene>
    <name evidence="5" type="ORF">GCM10011358_20010</name>
</gene>
<dbReference type="RefSeq" id="WP_188527515.1">
    <property type="nucleotide sequence ID" value="NZ_BMGI01000003.1"/>
</dbReference>
<protein>
    <submittedName>
        <fullName evidence="5">Outer membrane protein assembly factor</fullName>
    </submittedName>
</protein>
<keyword evidence="3" id="KW-0472">Membrane</keyword>
<evidence type="ECO:0000259" key="4">
    <source>
        <dbReference type="Pfam" id="PF01103"/>
    </source>
</evidence>
<reference evidence="6" key="1">
    <citation type="journal article" date="2019" name="Int. J. Syst. Evol. Microbiol.">
        <title>The Global Catalogue of Microorganisms (GCM) 10K type strain sequencing project: providing services to taxonomists for standard genome sequencing and annotation.</title>
        <authorList>
            <consortium name="The Broad Institute Genomics Platform"/>
            <consortium name="The Broad Institute Genome Sequencing Center for Infectious Disease"/>
            <person name="Wu L."/>
            <person name="Ma J."/>
        </authorList>
    </citation>
    <scope>NUCLEOTIDE SEQUENCE [LARGE SCALE GENOMIC DNA]</scope>
    <source>
        <strain evidence="6">CGMCC 1.12922</strain>
    </source>
</reference>
<proteinExistence type="predicted"/>
<dbReference type="Pfam" id="PF01103">
    <property type="entry name" value="Omp85"/>
    <property type="match status" value="1"/>
</dbReference>
<evidence type="ECO:0000256" key="2">
    <source>
        <dbReference type="ARBA" id="ARBA00022452"/>
    </source>
</evidence>
<dbReference type="Gene3D" id="2.40.160.50">
    <property type="entry name" value="membrane protein fhac: a member of the omp85/tpsb transporter family"/>
    <property type="match status" value="1"/>
</dbReference>